<evidence type="ECO:0000256" key="1">
    <source>
        <dbReference type="SAM" id="Coils"/>
    </source>
</evidence>
<dbReference type="Proteomes" id="UP001560573">
    <property type="component" value="Unassembled WGS sequence"/>
</dbReference>
<gene>
    <name evidence="2" type="ORF">QTN47_16880</name>
</gene>
<protein>
    <submittedName>
        <fullName evidence="2">Polyhydroxyalkanoic acid system family protein</fullName>
    </submittedName>
</protein>
<sequence length="100" mass="11112">MALLNLNIPHNLSKEEALERVKSLLKNLQEEHKDTISNVKENWQGDKNDFSFSAKGFDLAGTIQVNPSDVEIESDLPFALSFFKGMIGSMISQKASTLLS</sequence>
<evidence type="ECO:0000313" key="3">
    <source>
        <dbReference type="Proteomes" id="UP001560573"/>
    </source>
</evidence>
<organism evidence="2 3">
    <name type="scientific">Danxiaibacter flavus</name>
    <dbReference type="NCBI Taxonomy" id="3049108"/>
    <lineage>
        <taxon>Bacteria</taxon>
        <taxon>Pseudomonadati</taxon>
        <taxon>Bacteroidota</taxon>
        <taxon>Chitinophagia</taxon>
        <taxon>Chitinophagales</taxon>
        <taxon>Chitinophagaceae</taxon>
        <taxon>Danxiaibacter</taxon>
    </lineage>
</organism>
<dbReference type="EMBL" id="JAULBC010000005">
    <property type="protein sequence ID" value="MEX6689186.1"/>
    <property type="molecule type" value="Genomic_DNA"/>
</dbReference>
<dbReference type="RefSeq" id="WP_369330593.1">
    <property type="nucleotide sequence ID" value="NZ_JAULBC010000005.1"/>
</dbReference>
<evidence type="ECO:0000313" key="2">
    <source>
        <dbReference type="EMBL" id="MEX6689186.1"/>
    </source>
</evidence>
<dbReference type="Pfam" id="PF09650">
    <property type="entry name" value="PHA_gran_rgn"/>
    <property type="match status" value="1"/>
</dbReference>
<comment type="caution">
    <text evidence="2">The sequence shown here is derived from an EMBL/GenBank/DDBJ whole genome shotgun (WGS) entry which is preliminary data.</text>
</comment>
<proteinExistence type="predicted"/>
<dbReference type="InterPro" id="IPR013433">
    <property type="entry name" value="PHA_gran_rgn"/>
</dbReference>
<keyword evidence="1" id="KW-0175">Coiled coil</keyword>
<name>A0ABV3ZH18_9BACT</name>
<keyword evidence="3" id="KW-1185">Reference proteome</keyword>
<feature type="coiled-coil region" evidence="1">
    <location>
        <begin position="11"/>
        <end position="38"/>
    </location>
</feature>
<reference evidence="2 3" key="1">
    <citation type="submission" date="2023-07" db="EMBL/GenBank/DDBJ databases">
        <authorList>
            <person name="Lian W.-H."/>
        </authorList>
    </citation>
    <scope>NUCLEOTIDE SEQUENCE [LARGE SCALE GENOMIC DNA]</scope>
    <source>
        <strain evidence="2 3">SYSU DXS3180</strain>
    </source>
</reference>
<accession>A0ABV3ZH18</accession>